<protein>
    <submittedName>
        <fullName evidence="1">Uncharacterized protein</fullName>
    </submittedName>
</protein>
<sequence>MLISSSVMELSMSTVRALYMSVYKLFTIPVGNVSSTSSWPCAVSVFSPPLVLMASQITWLSGATMRTGVRLGSRRILRVLPLLSVTALNVNLESPVSRLAVCWWVPLPSNTYSSWASGDATSYVLPLGVGPFLEMARMRMLPRSAT</sequence>
<comment type="caution">
    <text evidence="1">The sequence shown here is derived from an EMBL/GenBank/DDBJ whole genome shotgun (WGS) entry which is preliminary data.</text>
</comment>
<dbReference type="EMBL" id="SRLO01000158">
    <property type="protein sequence ID" value="TNN70822.1"/>
    <property type="molecule type" value="Genomic_DNA"/>
</dbReference>
<dbReference type="Proteomes" id="UP000314294">
    <property type="component" value="Unassembled WGS sequence"/>
</dbReference>
<organism evidence="1 2">
    <name type="scientific">Liparis tanakae</name>
    <name type="common">Tanaka's snailfish</name>
    <dbReference type="NCBI Taxonomy" id="230148"/>
    <lineage>
        <taxon>Eukaryota</taxon>
        <taxon>Metazoa</taxon>
        <taxon>Chordata</taxon>
        <taxon>Craniata</taxon>
        <taxon>Vertebrata</taxon>
        <taxon>Euteleostomi</taxon>
        <taxon>Actinopterygii</taxon>
        <taxon>Neopterygii</taxon>
        <taxon>Teleostei</taxon>
        <taxon>Neoteleostei</taxon>
        <taxon>Acanthomorphata</taxon>
        <taxon>Eupercaria</taxon>
        <taxon>Perciformes</taxon>
        <taxon>Cottioidei</taxon>
        <taxon>Cottales</taxon>
        <taxon>Liparidae</taxon>
        <taxon>Liparis</taxon>
    </lineage>
</organism>
<dbReference type="AlphaFoldDB" id="A0A4Z2I0R1"/>
<evidence type="ECO:0000313" key="1">
    <source>
        <dbReference type="EMBL" id="TNN70822.1"/>
    </source>
</evidence>
<evidence type="ECO:0000313" key="2">
    <source>
        <dbReference type="Proteomes" id="UP000314294"/>
    </source>
</evidence>
<gene>
    <name evidence="1" type="ORF">EYF80_018956</name>
</gene>
<accession>A0A4Z2I0R1</accession>
<reference evidence="1 2" key="1">
    <citation type="submission" date="2019-03" db="EMBL/GenBank/DDBJ databases">
        <title>First draft genome of Liparis tanakae, snailfish: a comprehensive survey of snailfish specific genes.</title>
        <authorList>
            <person name="Kim W."/>
            <person name="Song I."/>
            <person name="Jeong J.-H."/>
            <person name="Kim D."/>
            <person name="Kim S."/>
            <person name="Ryu S."/>
            <person name="Song J.Y."/>
            <person name="Lee S.K."/>
        </authorList>
    </citation>
    <scope>NUCLEOTIDE SEQUENCE [LARGE SCALE GENOMIC DNA]</scope>
    <source>
        <tissue evidence="1">Muscle</tissue>
    </source>
</reference>
<keyword evidence="2" id="KW-1185">Reference proteome</keyword>
<name>A0A4Z2I0R1_9TELE</name>
<proteinExistence type="predicted"/>